<feature type="repeat" description="PPR" evidence="2">
    <location>
        <begin position="239"/>
        <end position="273"/>
    </location>
</feature>
<organism evidence="3 4">
    <name type="scientific">Xanthoceras sorbifolium</name>
    <dbReference type="NCBI Taxonomy" id="99658"/>
    <lineage>
        <taxon>Eukaryota</taxon>
        <taxon>Viridiplantae</taxon>
        <taxon>Streptophyta</taxon>
        <taxon>Embryophyta</taxon>
        <taxon>Tracheophyta</taxon>
        <taxon>Spermatophyta</taxon>
        <taxon>Magnoliopsida</taxon>
        <taxon>eudicotyledons</taxon>
        <taxon>Gunneridae</taxon>
        <taxon>Pentapetalae</taxon>
        <taxon>rosids</taxon>
        <taxon>malvids</taxon>
        <taxon>Sapindales</taxon>
        <taxon>Sapindaceae</taxon>
        <taxon>Xanthoceroideae</taxon>
        <taxon>Xanthoceras</taxon>
    </lineage>
</organism>
<feature type="repeat" description="PPR" evidence="2">
    <location>
        <begin position="476"/>
        <end position="510"/>
    </location>
</feature>
<dbReference type="InterPro" id="IPR002885">
    <property type="entry name" value="PPR_rpt"/>
</dbReference>
<evidence type="ECO:0000313" key="3">
    <source>
        <dbReference type="EMBL" id="KAH7574839.1"/>
    </source>
</evidence>
<dbReference type="NCBIfam" id="TIGR00756">
    <property type="entry name" value="PPR"/>
    <property type="match status" value="9"/>
</dbReference>
<evidence type="ECO:0000313" key="4">
    <source>
        <dbReference type="Proteomes" id="UP000827721"/>
    </source>
</evidence>
<dbReference type="PROSITE" id="PS51375">
    <property type="entry name" value="PPR"/>
    <property type="match status" value="6"/>
</dbReference>
<comment type="caution">
    <text evidence="3">The sequence shown here is derived from an EMBL/GenBank/DDBJ whole genome shotgun (WGS) entry which is preliminary data.</text>
</comment>
<reference evidence="3 4" key="1">
    <citation type="submission" date="2021-02" db="EMBL/GenBank/DDBJ databases">
        <title>Plant Genome Project.</title>
        <authorList>
            <person name="Zhang R.-G."/>
        </authorList>
    </citation>
    <scope>NUCLEOTIDE SEQUENCE [LARGE SCALE GENOMIC DNA]</scope>
    <source>
        <tissue evidence="3">Leaves</tissue>
    </source>
</reference>
<dbReference type="InterPro" id="IPR011990">
    <property type="entry name" value="TPR-like_helical_dom_sf"/>
</dbReference>
<dbReference type="PANTHER" id="PTHR47926:SF468">
    <property type="entry name" value="PENTATRICOPEPTIDE REPEAT-CONTAINING PROTEIN"/>
    <property type="match status" value="1"/>
</dbReference>
<dbReference type="InterPro" id="IPR046960">
    <property type="entry name" value="PPR_At4g14850-like_plant"/>
</dbReference>
<dbReference type="EMBL" id="JAFEMO010000002">
    <property type="protein sequence ID" value="KAH7574839.1"/>
    <property type="molecule type" value="Genomic_DNA"/>
</dbReference>
<name>A0ABQ8IEH4_9ROSI</name>
<keyword evidence="1" id="KW-0677">Repeat</keyword>
<gene>
    <name evidence="3" type="ORF">JRO89_XS02G0010900</name>
</gene>
<accession>A0ABQ8IEH4</accession>
<dbReference type="Pfam" id="PF01535">
    <property type="entry name" value="PPR"/>
    <property type="match status" value="8"/>
</dbReference>
<evidence type="ECO:0000256" key="1">
    <source>
        <dbReference type="ARBA" id="ARBA00022737"/>
    </source>
</evidence>
<dbReference type="Pfam" id="PF20431">
    <property type="entry name" value="E_motif"/>
    <property type="match status" value="1"/>
</dbReference>
<protein>
    <recommendedName>
        <fullName evidence="5">Pentatricopeptide repeat-containing protein</fullName>
    </recommendedName>
</protein>
<feature type="repeat" description="PPR" evidence="2">
    <location>
        <begin position="75"/>
        <end position="109"/>
    </location>
</feature>
<sequence length="816" mass="92332">MNKVKAAVLVLGNRVAQARSFFGSGPHNDMRKYVLSSAKTTRISSSKPEKKIAHLIKNNCLSEARAVFDKTEQRDTITWNSMIHGYVKRREIAKARELFEKMPRRDVVSWNLMISGYVSCRGIRFLEEGRQLFDVMPERDCVSWNTMISGLAKNGRMEEALMLFNSMPERNVVSWNAIVSGFLQNGDAARAIYCFEQMPERDCASLSALVSGLIRNGELDEAARVLVRFGNRYDGREDLVYAYNTLIAGYGQRGRVEEARRLFDQIPVSNEGKEENLRLKRDIVSWNSMIMCYVKVGDVVSARELFDQMMERDTFSWNTIISGYIHGSDMKEASNLFGKMPNPDTFSWNAMISGYAQMGNLERALDFFERVPQKNLVSWNSMIAGCEENNDYRRAIELFIEMQVEGEKPDRHTLSSVLSVSTGIVDIYLGMQIHQLITKTVIPDLPINNALITMYSRCGAITEAQNIFIEMKQSKNVISWNAMIGGYANHGFAAEALELFKLMKSFKVLPTHITFVSVLSACAHAGLVEEGRQHFKSMVNEYGIHPRIEHYASLVDIVARHGQVEEAMDLIRSMPFEPDKAVWGALLGACRVHNNVELARVAAEALMKLEPESSIPYVLLYNMYADVGRWDEASEVRMMMKSNKIKKPAGIFSKRHALGTQAQSGARQAPFAATPMPEVQPWRLVLCLPCLSATKDSKTCPPHIGRPESLVHTLYLPTSVDNSVENCRVGEKRHIYDVNTFKINCQKVSPDEYITLFWQMRAWIPWIYELVSDSVDLLNVVSKLAWTNPVVVSEPHPPWKTKCIAVQVGLQAWVKA</sequence>
<feature type="repeat" description="PPR" evidence="2">
    <location>
        <begin position="344"/>
        <end position="378"/>
    </location>
</feature>
<dbReference type="PANTHER" id="PTHR47926">
    <property type="entry name" value="PENTATRICOPEPTIDE REPEAT-CONTAINING PROTEIN"/>
    <property type="match status" value="1"/>
</dbReference>
<dbReference type="Pfam" id="PF12854">
    <property type="entry name" value="PPR_1"/>
    <property type="match status" value="2"/>
</dbReference>
<dbReference type="InterPro" id="IPR046848">
    <property type="entry name" value="E_motif"/>
</dbReference>
<dbReference type="Pfam" id="PF13041">
    <property type="entry name" value="PPR_2"/>
    <property type="match status" value="3"/>
</dbReference>
<feature type="repeat" description="PPR" evidence="2">
    <location>
        <begin position="140"/>
        <end position="174"/>
    </location>
</feature>
<dbReference type="Gene3D" id="1.25.40.10">
    <property type="entry name" value="Tetratricopeptide repeat domain"/>
    <property type="match status" value="5"/>
</dbReference>
<keyword evidence="4" id="KW-1185">Reference proteome</keyword>
<proteinExistence type="predicted"/>
<feature type="repeat" description="PPR" evidence="2">
    <location>
        <begin position="282"/>
        <end position="316"/>
    </location>
</feature>
<evidence type="ECO:0008006" key="5">
    <source>
        <dbReference type="Google" id="ProtNLM"/>
    </source>
</evidence>
<evidence type="ECO:0000256" key="2">
    <source>
        <dbReference type="PROSITE-ProRule" id="PRU00708"/>
    </source>
</evidence>
<dbReference type="SUPFAM" id="SSF48452">
    <property type="entry name" value="TPR-like"/>
    <property type="match status" value="2"/>
</dbReference>
<dbReference type="Proteomes" id="UP000827721">
    <property type="component" value="Unassembled WGS sequence"/>
</dbReference>